<dbReference type="GeneID" id="9044404"/>
<organism evidence="5">
    <name type="scientific">Perkinsus marinus (strain ATCC 50983 / TXsc)</name>
    <dbReference type="NCBI Taxonomy" id="423536"/>
    <lineage>
        <taxon>Eukaryota</taxon>
        <taxon>Sar</taxon>
        <taxon>Alveolata</taxon>
        <taxon>Perkinsozoa</taxon>
        <taxon>Perkinsea</taxon>
        <taxon>Perkinsida</taxon>
        <taxon>Perkinsidae</taxon>
        <taxon>Perkinsus</taxon>
    </lineage>
</organism>
<dbReference type="OrthoDB" id="428437at2759"/>
<keyword evidence="5" id="KW-1185">Reference proteome</keyword>
<gene>
    <name evidence="4" type="ORF">Pmar_PMAR019728</name>
</gene>
<proteinExistence type="predicted"/>
<feature type="domain" description="EF-hand" evidence="3">
    <location>
        <begin position="6"/>
        <end position="41"/>
    </location>
</feature>
<dbReference type="EMBL" id="GG686046">
    <property type="protein sequence ID" value="EEQ99080.1"/>
    <property type="molecule type" value="Genomic_DNA"/>
</dbReference>
<dbReference type="InterPro" id="IPR011992">
    <property type="entry name" value="EF-hand-dom_pair"/>
</dbReference>
<evidence type="ECO:0000313" key="4">
    <source>
        <dbReference type="EMBL" id="EEQ99080.1"/>
    </source>
</evidence>
<feature type="coiled-coil region" evidence="2">
    <location>
        <begin position="54"/>
        <end position="81"/>
    </location>
</feature>
<evidence type="ECO:0000256" key="1">
    <source>
        <dbReference type="ARBA" id="ARBA00022837"/>
    </source>
</evidence>
<reference evidence="4 5" key="1">
    <citation type="submission" date="2008-07" db="EMBL/GenBank/DDBJ databases">
        <authorList>
            <person name="El-Sayed N."/>
            <person name="Caler E."/>
            <person name="Inman J."/>
            <person name="Amedeo P."/>
            <person name="Hass B."/>
            <person name="Wortman J."/>
        </authorList>
    </citation>
    <scope>NUCLEOTIDE SEQUENCE [LARGE SCALE GENOMIC DNA]</scope>
    <source>
        <strain evidence="5">ATCC 50983 / TXsc</strain>
    </source>
</reference>
<dbReference type="InterPro" id="IPR018247">
    <property type="entry name" value="EF_Hand_1_Ca_BS"/>
</dbReference>
<dbReference type="Gene3D" id="1.10.238.10">
    <property type="entry name" value="EF-hand"/>
    <property type="match status" value="1"/>
</dbReference>
<dbReference type="PROSITE" id="PS50222">
    <property type="entry name" value="EF_HAND_2"/>
    <property type="match status" value="1"/>
</dbReference>
<accession>C5LW10</accession>
<name>C5LW10_PERM5</name>
<evidence type="ECO:0000313" key="5">
    <source>
        <dbReference type="Proteomes" id="UP000007800"/>
    </source>
</evidence>
<sequence>MKMIDLPVADAEELFMVLDYDGSGELSVDEFIGGCVRMKGLAQSKDLLAVQVSMEALGKRLDELEGYLVDSEKKVFNLERKTKRMVVEAMEFFDPKEEPLSPLPGSNHRYHRPQFPTVIS</sequence>
<keyword evidence="2" id="KW-0175">Coiled coil</keyword>
<dbReference type="InParanoid" id="C5LW10"/>
<dbReference type="RefSeq" id="XP_002766363.1">
    <property type="nucleotide sequence ID" value="XM_002766317.1"/>
</dbReference>
<evidence type="ECO:0000259" key="3">
    <source>
        <dbReference type="PROSITE" id="PS50222"/>
    </source>
</evidence>
<dbReference type="GO" id="GO:0005509">
    <property type="term" value="F:calcium ion binding"/>
    <property type="evidence" value="ECO:0007669"/>
    <property type="project" value="InterPro"/>
</dbReference>
<dbReference type="Proteomes" id="UP000007800">
    <property type="component" value="Unassembled WGS sequence"/>
</dbReference>
<dbReference type="AlphaFoldDB" id="C5LW10"/>
<dbReference type="SUPFAM" id="SSF47473">
    <property type="entry name" value="EF-hand"/>
    <property type="match status" value="1"/>
</dbReference>
<dbReference type="InterPro" id="IPR002048">
    <property type="entry name" value="EF_hand_dom"/>
</dbReference>
<dbReference type="PROSITE" id="PS00018">
    <property type="entry name" value="EF_HAND_1"/>
    <property type="match status" value="1"/>
</dbReference>
<keyword evidence="1" id="KW-0106">Calcium</keyword>
<evidence type="ECO:0000256" key="2">
    <source>
        <dbReference type="SAM" id="Coils"/>
    </source>
</evidence>
<protein>
    <recommendedName>
        <fullName evidence="3">EF-hand domain-containing protein</fullName>
    </recommendedName>
</protein>